<reference evidence="3 4" key="1">
    <citation type="submission" date="2019-06" db="EMBL/GenBank/DDBJ databases">
        <title>Quisquiliibacterium sp. nov., isolated from a maize field.</title>
        <authorList>
            <person name="Lin S.-Y."/>
            <person name="Tsai C.-F."/>
            <person name="Young C.-C."/>
        </authorList>
    </citation>
    <scope>NUCLEOTIDE SEQUENCE [LARGE SCALE GENOMIC DNA]</scope>
    <source>
        <strain evidence="3 4">CC-CFT501</strain>
    </source>
</reference>
<dbReference type="SUPFAM" id="SSF50341">
    <property type="entry name" value="CheW-like"/>
    <property type="match status" value="1"/>
</dbReference>
<dbReference type="Proteomes" id="UP000321548">
    <property type="component" value="Unassembled WGS sequence"/>
</dbReference>
<evidence type="ECO:0000256" key="1">
    <source>
        <dbReference type="SAM" id="MobiDB-lite"/>
    </source>
</evidence>
<dbReference type="Pfam" id="PF01584">
    <property type="entry name" value="CheW"/>
    <property type="match status" value="1"/>
</dbReference>
<evidence type="ECO:0000313" key="3">
    <source>
        <dbReference type="EMBL" id="TXL66374.1"/>
    </source>
</evidence>
<dbReference type="RefSeq" id="WP_147704285.1">
    <property type="nucleotide sequence ID" value="NZ_VDUY01000003.1"/>
</dbReference>
<dbReference type="GO" id="GO:0007165">
    <property type="term" value="P:signal transduction"/>
    <property type="evidence" value="ECO:0007669"/>
    <property type="project" value="InterPro"/>
</dbReference>
<dbReference type="EMBL" id="VDUY01000003">
    <property type="protein sequence ID" value="TXL66374.1"/>
    <property type="molecule type" value="Genomic_DNA"/>
</dbReference>
<gene>
    <name evidence="3" type="ORF">FHP08_09945</name>
</gene>
<dbReference type="PROSITE" id="PS50851">
    <property type="entry name" value="CHEW"/>
    <property type="match status" value="1"/>
</dbReference>
<dbReference type="GO" id="GO:0006935">
    <property type="term" value="P:chemotaxis"/>
    <property type="evidence" value="ECO:0007669"/>
    <property type="project" value="InterPro"/>
</dbReference>
<proteinExistence type="predicted"/>
<dbReference type="AlphaFoldDB" id="A0A5C8NZD9"/>
<evidence type="ECO:0000259" key="2">
    <source>
        <dbReference type="PROSITE" id="PS50851"/>
    </source>
</evidence>
<keyword evidence="4" id="KW-1185">Reference proteome</keyword>
<comment type="caution">
    <text evidence="3">The sequence shown here is derived from an EMBL/GenBank/DDBJ whole genome shotgun (WGS) entry which is preliminary data.</text>
</comment>
<dbReference type="InterPro" id="IPR002545">
    <property type="entry name" value="CheW-lke_dom"/>
</dbReference>
<accession>A0A5C8NZD9</accession>
<dbReference type="OrthoDB" id="5298045at2"/>
<protein>
    <submittedName>
        <fullName evidence="3">Chemotaxis protein CheW</fullName>
    </submittedName>
</protein>
<name>A0A5C8NZD9_9BURK</name>
<dbReference type="Gene3D" id="2.40.50.180">
    <property type="entry name" value="CheA-289, Domain 4"/>
    <property type="match status" value="1"/>
</dbReference>
<feature type="domain" description="CheW-like" evidence="2">
    <location>
        <begin position="28"/>
        <end position="185"/>
    </location>
</feature>
<sequence>MNDRKKNLREFQARLSERLRQAASGAAPTARLGVQVGSRRLLVELSEAGEVVPLPQTIAPVPLTRDWFRGLVNLRGSLYAVSDLARFVGDSFTPASREARLIAFAPRLGLNASVVVARMLGLQNVETMKPAEGNAVGGDDEHGNPAVSRSASGERPAWLGADWIDAEGRLWTELSLARLAVDDRFMAVAR</sequence>
<organism evidence="3 4">
    <name type="scientific">Zeimonas arvi</name>
    <dbReference type="NCBI Taxonomy" id="2498847"/>
    <lineage>
        <taxon>Bacteria</taxon>
        <taxon>Pseudomonadati</taxon>
        <taxon>Pseudomonadota</taxon>
        <taxon>Betaproteobacteria</taxon>
        <taxon>Burkholderiales</taxon>
        <taxon>Burkholderiaceae</taxon>
        <taxon>Zeimonas</taxon>
    </lineage>
</organism>
<dbReference type="InterPro" id="IPR036061">
    <property type="entry name" value="CheW-like_dom_sf"/>
</dbReference>
<evidence type="ECO:0000313" key="4">
    <source>
        <dbReference type="Proteomes" id="UP000321548"/>
    </source>
</evidence>
<feature type="region of interest" description="Disordered" evidence="1">
    <location>
        <begin position="131"/>
        <end position="153"/>
    </location>
</feature>